<evidence type="ECO:0000313" key="2">
    <source>
        <dbReference type="EMBL" id="MBS2212655.1"/>
    </source>
</evidence>
<protein>
    <recommendedName>
        <fullName evidence="4">EamA domain-containing protein</fullName>
    </recommendedName>
</protein>
<feature type="transmembrane region" description="Helical" evidence="1">
    <location>
        <begin position="24"/>
        <end position="43"/>
    </location>
</feature>
<keyword evidence="3" id="KW-1185">Reference proteome</keyword>
<organism evidence="2 3">
    <name type="scientific">Carboxylicivirga mesophila</name>
    <dbReference type="NCBI Taxonomy" id="1166478"/>
    <lineage>
        <taxon>Bacteria</taxon>
        <taxon>Pseudomonadati</taxon>
        <taxon>Bacteroidota</taxon>
        <taxon>Bacteroidia</taxon>
        <taxon>Marinilabiliales</taxon>
        <taxon>Marinilabiliaceae</taxon>
        <taxon>Carboxylicivirga</taxon>
    </lineage>
</organism>
<evidence type="ECO:0008006" key="4">
    <source>
        <dbReference type="Google" id="ProtNLM"/>
    </source>
</evidence>
<keyword evidence="1" id="KW-1133">Transmembrane helix</keyword>
<proteinExistence type="predicted"/>
<evidence type="ECO:0000256" key="1">
    <source>
        <dbReference type="SAM" id="Phobius"/>
    </source>
</evidence>
<dbReference type="Proteomes" id="UP000721861">
    <property type="component" value="Unassembled WGS sequence"/>
</dbReference>
<gene>
    <name evidence="2" type="ORF">KEM09_14650</name>
</gene>
<keyword evidence="1" id="KW-0472">Membrane</keyword>
<keyword evidence="1" id="KW-0812">Transmembrane</keyword>
<dbReference type="RefSeq" id="WP_212229426.1">
    <property type="nucleotide sequence ID" value="NZ_JAGUCN010000017.1"/>
</dbReference>
<reference evidence="2 3" key="1">
    <citation type="journal article" date="2014" name="Int. J. Syst. Evol. Microbiol.">
        <title>Carboxylicivirga gen. nov. in the family Marinilabiliaceae with two novel species, Carboxylicivirga mesophila sp. nov. and Carboxylicivirga taeanensis sp. nov., and reclassification of Cytophaga fermentans as Saccharicrinis fermentans gen. nov., comb. nov.</title>
        <authorList>
            <person name="Yang S.H."/>
            <person name="Seo H.S."/>
            <person name="Woo J.H."/>
            <person name="Oh H.M."/>
            <person name="Jang H."/>
            <person name="Lee J.H."/>
            <person name="Kim S.J."/>
            <person name="Kwon K.K."/>
        </authorList>
    </citation>
    <scope>NUCLEOTIDE SEQUENCE [LARGE SCALE GENOMIC DNA]</scope>
    <source>
        <strain evidence="2 3">JCM 18290</strain>
    </source>
</reference>
<feature type="transmembrane region" description="Helical" evidence="1">
    <location>
        <begin position="55"/>
        <end position="74"/>
    </location>
</feature>
<name>A0ABS5KC93_9BACT</name>
<dbReference type="EMBL" id="JAGUCN010000017">
    <property type="protein sequence ID" value="MBS2212655.1"/>
    <property type="molecule type" value="Genomic_DNA"/>
</dbReference>
<accession>A0ABS5KC93</accession>
<evidence type="ECO:0000313" key="3">
    <source>
        <dbReference type="Proteomes" id="UP000721861"/>
    </source>
</evidence>
<feature type="transmembrane region" description="Helical" evidence="1">
    <location>
        <begin position="86"/>
        <end position="104"/>
    </location>
</feature>
<sequence>MLFAILAFSIRTIGGKLKEVFKWNLYLGTLLLLASFISNYYCVQWSENELELMNGKADVLISVLFLGLSLLYIFRNSRMSPKEVVVSVLLVSSGTIVYFFNCIFKVCI</sequence>
<comment type="caution">
    <text evidence="2">The sequence shown here is derived from an EMBL/GenBank/DDBJ whole genome shotgun (WGS) entry which is preliminary data.</text>
</comment>